<sequence length="663" mass="71767" precursor="true">MTRTLTLTLLLLYAFASRPVAAQETEPVDADRLTDGDVTEVTVYQGQALVTRSVTLPGDQTGLQEVVVTNLPALILPESLYAEPGEGLEIRSVRYRTRPVEQDVRAEVRELDEQLQELRDELSAVEREQKLLADRTKYLNSLEGFTAGTAKNELEHGVLNAETLTSLTELIFSRREQVAAEELELAKAQRGLNEEINLATRKRQNITSGSATTVREAVVFVDAQEAGASLRLRYLVAGAGWSPSYNLRAGTDRKQVTVEYNAQVQQMSGEDWTDVAMTLSTATPSLVAEPPKLDPLAIRLGDSPASGGPKVAVGAEEYSRLKRQLDASRDKLSDVRNRLGELNAAVEQTPASEPQQQQPLEAPAFAADSSMPYRQGSFDHSVQQSGQPYGGMGGDGQAAGRQSFQVGFGVNGDAGLNYFANESQILDFNAEGIVAKSKDSRGSQPPAEGVSVSYKLAGRTSLPSRSDRQLIQIARLPLKGDFYRLATPVLTSYVYEEAKLTNTGDVVLLAGPASTFLGDEFVGRGAVPTVAAGESFTVGLGIDASLRAGRELVSKEETIQGGNRIVDFVYRLTVENFAGEEAQVRLVDRIPTIAEDDIKITLVDPGKKLADYPDQAAERKLGLLRWDLEAPAGSTGADSAAVEYTLRVEYDKELSIVGMPAKR</sequence>
<dbReference type="Pfam" id="PF13600">
    <property type="entry name" value="DUF4140"/>
    <property type="match status" value="1"/>
</dbReference>
<evidence type="ECO:0000313" key="5">
    <source>
        <dbReference type="EMBL" id="QDU91311.1"/>
    </source>
</evidence>
<dbReference type="AlphaFoldDB" id="A0A518DIK7"/>
<dbReference type="RefSeq" id="WP_145291303.1">
    <property type="nucleotide sequence ID" value="NZ_CP036291.1"/>
</dbReference>
<evidence type="ECO:0000256" key="2">
    <source>
        <dbReference type="SAM" id="SignalP"/>
    </source>
</evidence>
<organism evidence="5 6">
    <name type="scientific">Pirellulimonas nuda</name>
    <dbReference type="NCBI Taxonomy" id="2528009"/>
    <lineage>
        <taxon>Bacteria</taxon>
        <taxon>Pseudomonadati</taxon>
        <taxon>Planctomycetota</taxon>
        <taxon>Planctomycetia</taxon>
        <taxon>Pirellulales</taxon>
        <taxon>Lacipirellulaceae</taxon>
        <taxon>Pirellulimonas</taxon>
    </lineage>
</organism>
<feature type="signal peptide" evidence="2">
    <location>
        <begin position="1"/>
        <end position="22"/>
    </location>
</feature>
<dbReference type="PANTHER" id="PTHR31005:SF8">
    <property type="entry name" value="DUF4139 DOMAIN-CONTAINING PROTEIN"/>
    <property type="match status" value="1"/>
</dbReference>
<reference evidence="5 6" key="1">
    <citation type="submission" date="2019-02" db="EMBL/GenBank/DDBJ databases">
        <title>Deep-cultivation of Planctomycetes and their phenomic and genomic characterization uncovers novel biology.</title>
        <authorList>
            <person name="Wiegand S."/>
            <person name="Jogler M."/>
            <person name="Boedeker C."/>
            <person name="Pinto D."/>
            <person name="Vollmers J."/>
            <person name="Rivas-Marin E."/>
            <person name="Kohn T."/>
            <person name="Peeters S.H."/>
            <person name="Heuer A."/>
            <person name="Rast P."/>
            <person name="Oberbeckmann S."/>
            <person name="Bunk B."/>
            <person name="Jeske O."/>
            <person name="Meyerdierks A."/>
            <person name="Storesund J.E."/>
            <person name="Kallscheuer N."/>
            <person name="Luecker S."/>
            <person name="Lage O.M."/>
            <person name="Pohl T."/>
            <person name="Merkel B.J."/>
            <person name="Hornburger P."/>
            <person name="Mueller R.-W."/>
            <person name="Bruemmer F."/>
            <person name="Labrenz M."/>
            <person name="Spormann A.M."/>
            <person name="Op den Camp H."/>
            <person name="Overmann J."/>
            <person name="Amann R."/>
            <person name="Jetten M.S.M."/>
            <person name="Mascher T."/>
            <person name="Medema M.H."/>
            <person name="Devos D.P."/>
            <person name="Kaster A.-K."/>
            <person name="Ovreas L."/>
            <person name="Rohde M."/>
            <person name="Galperin M.Y."/>
            <person name="Jogler C."/>
        </authorList>
    </citation>
    <scope>NUCLEOTIDE SEQUENCE [LARGE SCALE GENOMIC DNA]</scope>
    <source>
        <strain evidence="5 6">Pla175</strain>
    </source>
</reference>
<dbReference type="NCBIfam" id="TIGR02231">
    <property type="entry name" value="mucoidy inhibitor MuiA family protein"/>
    <property type="match status" value="2"/>
</dbReference>
<keyword evidence="1" id="KW-0175">Coiled coil</keyword>
<protein>
    <recommendedName>
        <fullName evidence="7">DUF4139 domain-containing protein</fullName>
    </recommendedName>
</protein>
<dbReference type="EMBL" id="CP036291">
    <property type="protein sequence ID" value="QDU91311.1"/>
    <property type="molecule type" value="Genomic_DNA"/>
</dbReference>
<dbReference type="PANTHER" id="PTHR31005">
    <property type="entry name" value="DUF4139 DOMAIN-CONTAINING PROTEIN"/>
    <property type="match status" value="1"/>
</dbReference>
<feature type="chain" id="PRO_5022209003" description="DUF4139 domain-containing protein" evidence="2">
    <location>
        <begin position="23"/>
        <end position="663"/>
    </location>
</feature>
<keyword evidence="2" id="KW-0732">Signal</keyword>
<gene>
    <name evidence="5" type="ORF">Pla175_47320</name>
</gene>
<evidence type="ECO:0008006" key="7">
    <source>
        <dbReference type="Google" id="ProtNLM"/>
    </source>
</evidence>
<feature type="coiled-coil region" evidence="1">
    <location>
        <begin position="101"/>
        <end position="135"/>
    </location>
</feature>
<evidence type="ECO:0000256" key="1">
    <source>
        <dbReference type="SAM" id="Coils"/>
    </source>
</evidence>
<evidence type="ECO:0000313" key="6">
    <source>
        <dbReference type="Proteomes" id="UP000317429"/>
    </source>
</evidence>
<dbReference type="InterPro" id="IPR025554">
    <property type="entry name" value="DUF4140"/>
</dbReference>
<dbReference type="Pfam" id="PF13598">
    <property type="entry name" value="DUF4139"/>
    <property type="match status" value="1"/>
</dbReference>
<proteinExistence type="predicted"/>
<dbReference type="InterPro" id="IPR011935">
    <property type="entry name" value="CHP02231"/>
</dbReference>
<dbReference type="KEGG" id="pnd:Pla175_47320"/>
<dbReference type="InterPro" id="IPR037291">
    <property type="entry name" value="DUF4139"/>
</dbReference>
<feature type="domain" description="DUF4139" evidence="3">
    <location>
        <begin position="230"/>
        <end position="650"/>
    </location>
</feature>
<evidence type="ECO:0000259" key="3">
    <source>
        <dbReference type="Pfam" id="PF13598"/>
    </source>
</evidence>
<dbReference type="Proteomes" id="UP000317429">
    <property type="component" value="Chromosome"/>
</dbReference>
<dbReference type="OrthoDB" id="9777444at2"/>
<feature type="domain" description="DUF4140" evidence="4">
    <location>
        <begin position="41"/>
        <end position="139"/>
    </location>
</feature>
<accession>A0A518DIK7</accession>
<keyword evidence="6" id="KW-1185">Reference proteome</keyword>
<feature type="coiled-coil region" evidence="1">
    <location>
        <begin position="318"/>
        <end position="345"/>
    </location>
</feature>
<evidence type="ECO:0000259" key="4">
    <source>
        <dbReference type="Pfam" id="PF13600"/>
    </source>
</evidence>
<name>A0A518DIK7_9BACT</name>